<organism evidence="7 8">
    <name type="scientific">Hemibagrus guttatus</name>
    <dbReference type="NCBI Taxonomy" id="175788"/>
    <lineage>
        <taxon>Eukaryota</taxon>
        <taxon>Metazoa</taxon>
        <taxon>Chordata</taxon>
        <taxon>Craniata</taxon>
        <taxon>Vertebrata</taxon>
        <taxon>Euteleostomi</taxon>
        <taxon>Actinopterygii</taxon>
        <taxon>Neopterygii</taxon>
        <taxon>Teleostei</taxon>
        <taxon>Ostariophysi</taxon>
        <taxon>Siluriformes</taxon>
        <taxon>Bagridae</taxon>
        <taxon>Hemibagrus</taxon>
    </lineage>
</organism>
<evidence type="ECO:0000256" key="5">
    <source>
        <dbReference type="SAM" id="MobiDB-lite"/>
    </source>
</evidence>
<dbReference type="PANTHER" id="PTHR23239">
    <property type="entry name" value="INTERMEDIATE FILAMENT"/>
    <property type="match status" value="1"/>
</dbReference>
<feature type="domain" description="IF rod" evidence="6">
    <location>
        <begin position="36"/>
        <end position="348"/>
    </location>
</feature>
<comment type="caution">
    <text evidence="7">The sequence shown here is derived from an EMBL/GenBank/DDBJ whole genome shotgun (WGS) entry which is preliminary data.</text>
</comment>
<gene>
    <name evidence="7" type="ORF">QTP70_023201</name>
</gene>
<dbReference type="GO" id="GO:0005882">
    <property type="term" value="C:intermediate filament"/>
    <property type="evidence" value="ECO:0007669"/>
    <property type="project" value="UniProtKB-KW"/>
</dbReference>
<feature type="region of interest" description="Disordered" evidence="5">
    <location>
        <begin position="702"/>
        <end position="759"/>
    </location>
</feature>
<dbReference type="GO" id="GO:0005198">
    <property type="term" value="F:structural molecule activity"/>
    <property type="evidence" value="ECO:0007669"/>
    <property type="project" value="InterPro"/>
</dbReference>
<sequence>MLRGSRASSLGAEARLGRTHSPVRSGAGGAMQPGEEKQTMRGLNERLAGYLSQVRLLEEANSKLEAQIKEVLTERRAAGQRDWSGYEKTVSTLKDQVKELTLDNARLVLQIDNARLAADDFKVKFETEITARQGVEQDIISLRKMIDDTHMSSMQLESEVECLSEELIYLKKNHEEDLANVKGQIRDSNVDVQMEAVKGEDINETIEKIRQQYEKAVQKNREETEAWYQNKFESISAEVRRNTDALQQGQSELNNLRRQKQGLEIDLQTMHSMNHSLEDTLNETVGRSSQNVNNHNMVIQKLEAELAEVHTQVTRQGAEYQALLNIKSKLEEEIATYHSLLEATWLPSSGVTDPGLPENYDFKGTRARDDVNIKNVSLPEDANVIDNGVFEDTNIGGGGLGGSDECVEFSLEQALCAEPRCLTPDPTPNNKIVEEEMIAQKDLELNAANTAMNKQYIHKEAEGGMNEDPVILEEMEKEEEEKDVGSPVEDPVAEKNEEEEEMVSPVLDKQVQKVEEAASPAKNTQEEKVEEAASAVENIQAERVEETSSPLENTPEEKVEEAASAVENIQAERMEETSSPLENTQEKAEEAASPVDNTQVERVQETSNPVQNTQMEMVEDTQVEETSSPVENKQLEKAEEPSSPVEKMEKAESLLENTQMERVETAASPVEVEETTNPVENTEVALVEETSSPVVNAQVEKVEGTANSVEDTQAEEEEEYKRHLSTTSNSQTPNSTMAKTKELSKDTRNKIVDLHQAED</sequence>
<dbReference type="Gene3D" id="1.20.5.500">
    <property type="entry name" value="Single helix bin"/>
    <property type="match status" value="1"/>
</dbReference>
<reference evidence="7" key="1">
    <citation type="submission" date="2023-06" db="EMBL/GenBank/DDBJ databases">
        <title>Male Hemibagrus guttatus genome.</title>
        <authorList>
            <person name="Bian C."/>
        </authorList>
    </citation>
    <scope>NUCLEOTIDE SEQUENCE</scope>
    <source>
        <strain evidence="7">Male_cb2023</strain>
        <tissue evidence="7">Muscle</tissue>
    </source>
</reference>
<accession>A0AAE0V5X4</accession>
<dbReference type="PROSITE" id="PS51842">
    <property type="entry name" value="IF_ROD_2"/>
    <property type="match status" value="1"/>
</dbReference>
<dbReference type="Gene3D" id="1.20.5.170">
    <property type="match status" value="1"/>
</dbReference>
<dbReference type="PANTHER" id="PTHR23239:SF358">
    <property type="entry name" value="KERATIN, TYPE I CYTOSKELETAL 18"/>
    <property type="match status" value="1"/>
</dbReference>
<evidence type="ECO:0000259" key="6">
    <source>
        <dbReference type="PROSITE" id="PS51842"/>
    </source>
</evidence>
<comment type="similarity">
    <text evidence="3">Belongs to the intermediate filament family.</text>
</comment>
<dbReference type="Gene3D" id="1.10.10.10">
    <property type="entry name" value="Winged helix-like DNA-binding domain superfamily/Winged helix DNA-binding domain"/>
    <property type="match status" value="1"/>
</dbReference>
<keyword evidence="8" id="KW-1185">Reference proteome</keyword>
<dbReference type="Proteomes" id="UP001274896">
    <property type="component" value="Unassembled WGS sequence"/>
</dbReference>
<feature type="compositionally biased region" description="Basic and acidic residues" evidence="5">
    <location>
        <begin position="633"/>
        <end position="664"/>
    </location>
</feature>
<keyword evidence="1 3" id="KW-0403">Intermediate filament</keyword>
<dbReference type="FunFam" id="1.20.5.500:FF:000001">
    <property type="entry name" value="Type II keratin 23"/>
    <property type="match status" value="1"/>
</dbReference>
<feature type="coiled-coil region" evidence="4">
    <location>
        <begin position="153"/>
        <end position="319"/>
    </location>
</feature>
<dbReference type="PRINTS" id="PR01248">
    <property type="entry name" value="TYPE1KERATIN"/>
</dbReference>
<keyword evidence="2 4" id="KW-0175">Coiled coil</keyword>
<feature type="region of interest" description="Disordered" evidence="5">
    <location>
        <begin position="476"/>
        <end position="679"/>
    </location>
</feature>
<dbReference type="SUPFAM" id="SSF64593">
    <property type="entry name" value="Intermediate filament protein, coiled coil region"/>
    <property type="match status" value="2"/>
</dbReference>
<feature type="compositionally biased region" description="Basic and acidic residues" evidence="5">
    <location>
        <begin position="739"/>
        <end position="759"/>
    </location>
</feature>
<evidence type="ECO:0000256" key="3">
    <source>
        <dbReference type="RuleBase" id="RU000685"/>
    </source>
</evidence>
<dbReference type="InterPro" id="IPR039008">
    <property type="entry name" value="IF_rod_dom"/>
</dbReference>
<evidence type="ECO:0000256" key="1">
    <source>
        <dbReference type="ARBA" id="ARBA00022754"/>
    </source>
</evidence>
<dbReference type="EMBL" id="JAUCMX010000006">
    <property type="protein sequence ID" value="KAK3543492.1"/>
    <property type="molecule type" value="Genomic_DNA"/>
</dbReference>
<feature type="compositionally biased region" description="Low complexity" evidence="5">
    <location>
        <begin position="725"/>
        <end position="736"/>
    </location>
</feature>
<dbReference type="SMART" id="SM01391">
    <property type="entry name" value="Filament"/>
    <property type="match status" value="1"/>
</dbReference>
<dbReference type="AlphaFoldDB" id="A0AAE0V5X4"/>
<dbReference type="InterPro" id="IPR018039">
    <property type="entry name" value="IF_conserved"/>
</dbReference>
<feature type="region of interest" description="Disordered" evidence="5">
    <location>
        <begin position="1"/>
        <end position="40"/>
    </location>
</feature>
<evidence type="ECO:0000256" key="4">
    <source>
        <dbReference type="SAM" id="Coils"/>
    </source>
</evidence>
<feature type="compositionally biased region" description="Polar residues" evidence="5">
    <location>
        <begin position="595"/>
        <end position="615"/>
    </location>
</feature>
<name>A0AAE0V5X4_9TELE</name>
<dbReference type="InterPro" id="IPR036388">
    <property type="entry name" value="WH-like_DNA-bd_sf"/>
</dbReference>
<evidence type="ECO:0000313" key="8">
    <source>
        <dbReference type="Proteomes" id="UP001274896"/>
    </source>
</evidence>
<dbReference type="Gene3D" id="1.20.5.1160">
    <property type="entry name" value="Vasodilator-stimulated phosphoprotein"/>
    <property type="match status" value="1"/>
</dbReference>
<protein>
    <recommendedName>
        <fullName evidence="6">IF rod domain-containing protein</fullName>
    </recommendedName>
</protein>
<dbReference type="PROSITE" id="PS00226">
    <property type="entry name" value="IF_ROD_1"/>
    <property type="match status" value="1"/>
</dbReference>
<dbReference type="Pfam" id="PF00038">
    <property type="entry name" value="Filament"/>
    <property type="match status" value="1"/>
</dbReference>
<evidence type="ECO:0000256" key="2">
    <source>
        <dbReference type="ARBA" id="ARBA00023054"/>
    </source>
</evidence>
<evidence type="ECO:0000313" key="7">
    <source>
        <dbReference type="EMBL" id="KAK3543492.1"/>
    </source>
</evidence>
<dbReference type="InterPro" id="IPR002957">
    <property type="entry name" value="Keratin_I"/>
</dbReference>
<proteinExistence type="inferred from homology"/>
<feature type="coiled-coil region" evidence="4">
    <location>
        <begin position="40"/>
        <end position="81"/>
    </location>
</feature>